<dbReference type="GO" id="GO:0008171">
    <property type="term" value="F:O-methyltransferase activity"/>
    <property type="evidence" value="ECO:0007669"/>
    <property type="project" value="InterPro"/>
</dbReference>
<dbReference type="Proteomes" id="UP000192920">
    <property type="component" value="Unassembled WGS sequence"/>
</dbReference>
<keyword evidence="2 4" id="KW-0808">Transferase</keyword>
<dbReference type="RefSeq" id="WP_085277674.1">
    <property type="nucleotide sequence ID" value="NZ_FXAG01000026.1"/>
</dbReference>
<dbReference type="InterPro" id="IPR002935">
    <property type="entry name" value="SAM_O-MeTrfase"/>
</dbReference>
<dbReference type="PANTHER" id="PTHR43167:SF1">
    <property type="entry name" value="PUTATIVE (AFU_ORTHOLOGUE AFUA_6G01830)-RELATED"/>
    <property type="match status" value="1"/>
</dbReference>
<dbReference type="PANTHER" id="PTHR43167">
    <property type="entry name" value="PUTATIVE (AFU_ORTHOLOGUE AFUA_6G01830)-RELATED"/>
    <property type="match status" value="1"/>
</dbReference>
<accession>A0A1Y6C7X7</accession>
<dbReference type="SUPFAM" id="SSF53335">
    <property type="entry name" value="S-adenosyl-L-methionine-dependent methyltransferases"/>
    <property type="match status" value="1"/>
</dbReference>
<dbReference type="InterPro" id="IPR029063">
    <property type="entry name" value="SAM-dependent_MTases_sf"/>
</dbReference>
<keyword evidence="5" id="KW-1185">Reference proteome</keyword>
<dbReference type="Gene3D" id="3.40.50.150">
    <property type="entry name" value="Vaccinia Virus protein VP39"/>
    <property type="match status" value="1"/>
</dbReference>
<dbReference type="PROSITE" id="PS51682">
    <property type="entry name" value="SAM_OMT_I"/>
    <property type="match status" value="1"/>
</dbReference>
<reference evidence="5" key="1">
    <citation type="submission" date="2017-04" db="EMBL/GenBank/DDBJ databases">
        <authorList>
            <person name="Varghese N."/>
            <person name="Submissions S."/>
        </authorList>
    </citation>
    <scope>NUCLEOTIDE SEQUENCE [LARGE SCALE GENOMIC DNA]</scope>
    <source>
        <strain evidence="5">DSM 22618</strain>
    </source>
</reference>
<evidence type="ECO:0000313" key="4">
    <source>
        <dbReference type="EMBL" id="SMF49650.1"/>
    </source>
</evidence>
<proteinExistence type="predicted"/>
<keyword evidence="1 4" id="KW-0489">Methyltransferase</keyword>
<evidence type="ECO:0000256" key="2">
    <source>
        <dbReference type="ARBA" id="ARBA00022679"/>
    </source>
</evidence>
<organism evidence="4 5">
    <name type="scientific">Pseudogulbenkiania subflava DSM 22618</name>
    <dbReference type="NCBI Taxonomy" id="1123014"/>
    <lineage>
        <taxon>Bacteria</taxon>
        <taxon>Pseudomonadati</taxon>
        <taxon>Pseudomonadota</taxon>
        <taxon>Betaproteobacteria</taxon>
        <taxon>Neisseriales</taxon>
        <taxon>Chromobacteriaceae</taxon>
        <taxon>Pseudogulbenkiania</taxon>
    </lineage>
</organism>
<dbReference type="AlphaFoldDB" id="A0A1Y6C7X7"/>
<dbReference type="CDD" id="cd02440">
    <property type="entry name" value="AdoMet_MTases"/>
    <property type="match status" value="1"/>
</dbReference>
<evidence type="ECO:0000256" key="1">
    <source>
        <dbReference type="ARBA" id="ARBA00022603"/>
    </source>
</evidence>
<dbReference type="STRING" id="1123014.SAMN02745746_03668"/>
<evidence type="ECO:0000256" key="3">
    <source>
        <dbReference type="ARBA" id="ARBA00022691"/>
    </source>
</evidence>
<dbReference type="Pfam" id="PF01596">
    <property type="entry name" value="Methyltransf_3"/>
    <property type="match status" value="1"/>
</dbReference>
<gene>
    <name evidence="4" type="ORF">SAMN02745746_03668</name>
</gene>
<dbReference type="GO" id="GO:0032259">
    <property type="term" value="P:methylation"/>
    <property type="evidence" value="ECO:0007669"/>
    <property type="project" value="UniProtKB-KW"/>
</dbReference>
<name>A0A1Y6C7X7_9NEIS</name>
<protein>
    <submittedName>
        <fullName evidence="4">O-methyltransferase</fullName>
    </submittedName>
</protein>
<sequence>MLEAEALGKLQALWEEGERHDAHCTERREKCLNITMDTGRFLYQLVRFSGSRHILEIGTSNGFSTIWLALATRASGGRVISLDVLAAKQQRARENLASFGVESRVELVLADATDWLAGAPPASIDLLFLDAERRHYPSYWPDIQRVLRPGGLVVMDNAQSHQDECRDFVGQVLATDGYLAETYTIGKGQFVILKDG</sequence>
<dbReference type="EMBL" id="FXAG01000026">
    <property type="protein sequence ID" value="SMF49650.1"/>
    <property type="molecule type" value="Genomic_DNA"/>
</dbReference>
<keyword evidence="3" id="KW-0949">S-adenosyl-L-methionine</keyword>
<evidence type="ECO:0000313" key="5">
    <source>
        <dbReference type="Proteomes" id="UP000192920"/>
    </source>
</evidence>